<evidence type="ECO:0000313" key="7">
    <source>
        <dbReference type="EMBL" id="CAF4389308.1"/>
    </source>
</evidence>
<keyword evidence="5" id="KW-0503">Monooxygenase</keyword>
<dbReference type="GO" id="GO:0050660">
    <property type="term" value="F:flavin adenine dinucleotide binding"/>
    <property type="evidence" value="ECO:0007669"/>
    <property type="project" value="InterPro"/>
</dbReference>
<name>A0A815V1J9_9BILA</name>
<evidence type="ECO:0000313" key="6">
    <source>
        <dbReference type="EMBL" id="CAF1530147.1"/>
    </source>
</evidence>
<dbReference type="Proteomes" id="UP000681722">
    <property type="component" value="Unassembled WGS sequence"/>
</dbReference>
<dbReference type="PANTHER" id="PTHR23023">
    <property type="entry name" value="DIMETHYLANILINE MONOOXYGENASE"/>
    <property type="match status" value="1"/>
</dbReference>
<dbReference type="Gene3D" id="3.50.50.60">
    <property type="entry name" value="FAD/NAD(P)-binding domain"/>
    <property type="match status" value="1"/>
</dbReference>
<dbReference type="InterPro" id="IPR050346">
    <property type="entry name" value="FMO-like"/>
</dbReference>
<dbReference type="SUPFAM" id="SSF51905">
    <property type="entry name" value="FAD/NAD(P)-binding domain"/>
    <property type="match status" value="1"/>
</dbReference>
<dbReference type="EMBL" id="CAJOBC010090287">
    <property type="protein sequence ID" value="CAF4389308.1"/>
    <property type="molecule type" value="Genomic_DNA"/>
</dbReference>
<evidence type="ECO:0000256" key="5">
    <source>
        <dbReference type="RuleBase" id="RU361177"/>
    </source>
</evidence>
<dbReference type="OrthoDB" id="66881at2759"/>
<sequence length="97" mass="11032">MEKKKFAVIGGGWSGIYGLKYLLEEQLDARLYEREPNLGGVWLYKDAPGSVYQSTHVTSSKTFLHPSDFPMAKEIPHFPKHDQVLAHLNSYADQYMG</sequence>
<keyword evidence="3 5" id="KW-0274">FAD</keyword>
<dbReference type="EMBL" id="CAJNOQ010024709">
    <property type="protein sequence ID" value="CAF1530147.1"/>
    <property type="molecule type" value="Genomic_DNA"/>
</dbReference>
<organism evidence="6 8">
    <name type="scientific">Didymodactylos carnosus</name>
    <dbReference type="NCBI Taxonomy" id="1234261"/>
    <lineage>
        <taxon>Eukaryota</taxon>
        <taxon>Metazoa</taxon>
        <taxon>Spiralia</taxon>
        <taxon>Gnathifera</taxon>
        <taxon>Rotifera</taxon>
        <taxon>Eurotatoria</taxon>
        <taxon>Bdelloidea</taxon>
        <taxon>Philodinida</taxon>
        <taxon>Philodinidae</taxon>
        <taxon>Didymodactylos</taxon>
    </lineage>
</organism>
<dbReference type="GO" id="GO:0004499">
    <property type="term" value="F:N,N-dimethylaniline monooxygenase activity"/>
    <property type="evidence" value="ECO:0007669"/>
    <property type="project" value="InterPro"/>
</dbReference>
<dbReference type="InterPro" id="IPR020946">
    <property type="entry name" value="Flavin_mOase-like"/>
</dbReference>
<evidence type="ECO:0000313" key="8">
    <source>
        <dbReference type="Proteomes" id="UP000663829"/>
    </source>
</evidence>
<evidence type="ECO:0000256" key="4">
    <source>
        <dbReference type="ARBA" id="ARBA00023002"/>
    </source>
</evidence>
<dbReference type="Proteomes" id="UP000663829">
    <property type="component" value="Unassembled WGS sequence"/>
</dbReference>
<keyword evidence="8" id="KW-1185">Reference proteome</keyword>
<evidence type="ECO:0000256" key="1">
    <source>
        <dbReference type="ARBA" id="ARBA00009183"/>
    </source>
</evidence>
<keyword evidence="4 5" id="KW-0560">Oxidoreductase</keyword>
<protein>
    <recommendedName>
        <fullName evidence="5">Flavin-containing monooxygenase</fullName>
        <ecNumber evidence="5">1.-.-.-</ecNumber>
    </recommendedName>
</protein>
<evidence type="ECO:0000256" key="2">
    <source>
        <dbReference type="ARBA" id="ARBA00022630"/>
    </source>
</evidence>
<comment type="cofactor">
    <cofactor evidence="5">
        <name>FAD</name>
        <dbReference type="ChEBI" id="CHEBI:57692"/>
    </cofactor>
</comment>
<reference evidence="6" key="1">
    <citation type="submission" date="2021-02" db="EMBL/GenBank/DDBJ databases">
        <authorList>
            <person name="Nowell W R."/>
        </authorList>
    </citation>
    <scope>NUCLEOTIDE SEQUENCE</scope>
</reference>
<accession>A0A815V1J9</accession>
<comment type="similarity">
    <text evidence="1 5">Belongs to the FMO family.</text>
</comment>
<keyword evidence="2 5" id="KW-0285">Flavoprotein</keyword>
<dbReference type="AlphaFoldDB" id="A0A815V1J9"/>
<dbReference type="GO" id="GO:0050661">
    <property type="term" value="F:NADP binding"/>
    <property type="evidence" value="ECO:0007669"/>
    <property type="project" value="InterPro"/>
</dbReference>
<proteinExistence type="inferred from homology"/>
<evidence type="ECO:0000256" key="3">
    <source>
        <dbReference type="ARBA" id="ARBA00022827"/>
    </source>
</evidence>
<dbReference type="EC" id="1.-.-.-" evidence="5"/>
<dbReference type="InterPro" id="IPR036188">
    <property type="entry name" value="FAD/NAD-bd_sf"/>
</dbReference>
<gene>
    <name evidence="6" type="ORF">GPM918_LOCUS38001</name>
    <name evidence="7" type="ORF">SRO942_LOCUS38790</name>
</gene>
<comment type="caution">
    <text evidence="6">The sequence shown here is derived from an EMBL/GenBank/DDBJ whole genome shotgun (WGS) entry which is preliminary data.</text>
</comment>
<dbReference type="Pfam" id="PF00743">
    <property type="entry name" value="FMO-like"/>
    <property type="match status" value="1"/>
</dbReference>